<keyword evidence="1" id="KW-1133">Transmembrane helix</keyword>
<protein>
    <submittedName>
        <fullName evidence="2">Uncharacterized protein</fullName>
    </submittedName>
</protein>
<feature type="transmembrane region" description="Helical" evidence="1">
    <location>
        <begin position="12"/>
        <end position="31"/>
    </location>
</feature>
<proteinExistence type="predicted"/>
<organism evidence="2 3">
    <name type="scientific">Alkalihalophilus pseudofirmus</name>
    <name type="common">Bacillus pseudofirmus</name>
    <dbReference type="NCBI Taxonomy" id="79885"/>
    <lineage>
        <taxon>Bacteria</taxon>
        <taxon>Bacillati</taxon>
        <taxon>Bacillota</taxon>
        <taxon>Bacilli</taxon>
        <taxon>Bacillales</taxon>
        <taxon>Bacillaceae</taxon>
        <taxon>Alkalihalophilus</taxon>
    </lineage>
</organism>
<comment type="caution">
    <text evidence="2">The sequence shown here is derived from an EMBL/GenBank/DDBJ whole genome shotgun (WGS) entry which is preliminary data.</text>
</comment>
<dbReference type="AlphaFoldDB" id="A0AAJ2U061"/>
<keyword evidence="1" id="KW-0472">Membrane</keyword>
<feature type="transmembrane region" description="Helical" evidence="1">
    <location>
        <begin position="37"/>
        <end position="58"/>
    </location>
</feature>
<gene>
    <name evidence="2" type="ORF">RYX45_10835</name>
</gene>
<dbReference type="RefSeq" id="WP_323466772.1">
    <property type="nucleotide sequence ID" value="NZ_CP144224.1"/>
</dbReference>
<dbReference type="Proteomes" id="UP001285636">
    <property type="component" value="Unassembled WGS sequence"/>
</dbReference>
<dbReference type="EMBL" id="JAWJAY010000002">
    <property type="protein sequence ID" value="MDV2885674.1"/>
    <property type="molecule type" value="Genomic_DNA"/>
</dbReference>
<name>A0AAJ2U061_ALKPS</name>
<reference evidence="2" key="1">
    <citation type="submission" date="2023-10" db="EMBL/GenBank/DDBJ databases">
        <title>Screening of Alkalihalophilus pseudofirmusBZ-TG-HK211 and Its Alleviation of Salt Stress on Rapeseed Growth.</title>
        <authorList>
            <person name="Zhao B."/>
            <person name="Guo T."/>
        </authorList>
    </citation>
    <scope>NUCLEOTIDE SEQUENCE</scope>
    <source>
        <strain evidence="2">BZ-TG-HK211</strain>
    </source>
</reference>
<keyword evidence="1" id="KW-0812">Transmembrane</keyword>
<accession>A0AAJ2U061</accession>
<evidence type="ECO:0000256" key="1">
    <source>
        <dbReference type="SAM" id="Phobius"/>
    </source>
</evidence>
<evidence type="ECO:0000313" key="2">
    <source>
        <dbReference type="EMBL" id="MDV2885674.1"/>
    </source>
</evidence>
<evidence type="ECO:0000313" key="3">
    <source>
        <dbReference type="Proteomes" id="UP001285636"/>
    </source>
</evidence>
<sequence length="68" mass="7661">MAKSEWKKSEWSRSLIGIIIFGVVSLMFFYIGTNVIGFSDGISVIGGLVLGFAAEFLYRKWIAHKRMS</sequence>